<keyword evidence="5 9" id="KW-0418">Kinase</keyword>
<proteinExistence type="predicted"/>
<dbReference type="AlphaFoldDB" id="A0A1B4V6K7"/>
<dbReference type="Pfam" id="PF00512">
    <property type="entry name" value="HisKA"/>
    <property type="match status" value="1"/>
</dbReference>
<dbReference type="InterPro" id="IPR003661">
    <property type="entry name" value="HisK_dim/P_dom"/>
</dbReference>
<dbReference type="Gene3D" id="3.30.565.10">
    <property type="entry name" value="Histidine kinase-like ATPase, C-terminal domain"/>
    <property type="match status" value="1"/>
</dbReference>
<dbReference type="SUPFAM" id="SSF55874">
    <property type="entry name" value="ATPase domain of HSP90 chaperone/DNA topoisomerase II/histidine kinase"/>
    <property type="match status" value="1"/>
</dbReference>
<feature type="domain" description="PAS" evidence="7">
    <location>
        <begin position="15"/>
        <end position="85"/>
    </location>
</feature>
<accession>A0A1B4V6K7</accession>
<dbReference type="CDD" id="cd00075">
    <property type="entry name" value="HATPase"/>
    <property type="match status" value="1"/>
</dbReference>
<dbReference type="SMART" id="SM00086">
    <property type="entry name" value="PAC"/>
    <property type="match status" value="4"/>
</dbReference>
<dbReference type="CDD" id="cd00130">
    <property type="entry name" value="PAS"/>
    <property type="match status" value="3"/>
</dbReference>
<dbReference type="InterPro" id="IPR036890">
    <property type="entry name" value="HATPase_C_sf"/>
</dbReference>
<dbReference type="SMART" id="SM00387">
    <property type="entry name" value="HATPase_c"/>
    <property type="match status" value="1"/>
</dbReference>
<feature type="domain" description="PAC" evidence="8">
    <location>
        <begin position="219"/>
        <end position="271"/>
    </location>
</feature>
<name>A0A1B4V6K7_9GAMM</name>
<reference evidence="9 10" key="1">
    <citation type="submission" date="2015-08" db="EMBL/GenBank/DDBJ databases">
        <title>Complete genome sequence of Sulfurifustis variabilis.</title>
        <authorList>
            <person name="Miura A."/>
            <person name="Kojima H."/>
            <person name="Fukui M."/>
        </authorList>
    </citation>
    <scope>NUCLEOTIDE SEQUENCE [LARGE SCALE GENOMIC DNA]</scope>
    <source>
        <strain evidence="10">skN76</strain>
    </source>
</reference>
<dbReference type="Pfam" id="PF02518">
    <property type="entry name" value="HATPase_c"/>
    <property type="match status" value="1"/>
</dbReference>
<dbReference type="InterPro" id="IPR036097">
    <property type="entry name" value="HisK_dim/P_sf"/>
</dbReference>
<dbReference type="SUPFAM" id="SSF55785">
    <property type="entry name" value="PYP-like sensor domain (PAS domain)"/>
    <property type="match status" value="4"/>
</dbReference>
<sequence>MDDVKQPAEPGHAPDPATLRALVDLAPDGIFVTDPALRITFVNKAGCRLLGYGCQEIIGMTVMDLVSEEDLDRVGSVKEEMLRGNAHVGEWRARRKDGTWLALEVHAKFLPDGHLQAIARDISERKANDAERDTLLQKTESDRQWLRTLVETLPLAVMLFRPDGQVYFNRRTEALLGMTLLPDRGSAQYASGIHFPDGRPVPPDRIVSARVMRDGETVIGEEYLYVRPDGSRVPVLVSAAPLKDADGRVVGVVGAFQDMSEHMRLEQAVRANERLLQSIFDILPVGVYVADRTGSLVRANPAGERIWGGTRLVTLERYGEYKAWHVDTGKPFETDEWGMTRAIKRGETSRGELVRIQSFDGALKTILHSAAPLRDENGEIAGGIVVIEDITALHEAQEKQRASEQLMRAVIDLIPVGVWITDREGNITLANPAGERIWGGVRYVGVEGYPEYRAWWAETGEPIEAEEWAASRAVRYGETSHSELIRIQTFDGSFKTVINWAAPIRSDAGEIVGAVAVNEDVTSLMRVEEQLRQAVRDREEILAIVSHDLRNPLNALMVAATAAERKARMLPGGEPVQQLAESLVDMSRRMAGLVDDLLAIAVAGNGGQSMLSFAPVAPSGLLGRAADAARPLAARQRLELVLDVKEELPMVAADSDRILRVLANLLDNAMKFTTPPGRITLAAERTNGTVRFSVANTGPALPPEQLETMFKPFWQAGRDRRGAGLGLSICRSVVEAHGGSIWAEPALGQRVRVCFVLPRAVGM</sequence>
<dbReference type="Pfam" id="PF13426">
    <property type="entry name" value="PAS_9"/>
    <property type="match status" value="1"/>
</dbReference>
<dbReference type="InterPro" id="IPR000014">
    <property type="entry name" value="PAS"/>
</dbReference>
<dbReference type="KEGG" id="sva:SVA_2635"/>
<dbReference type="Gene3D" id="3.30.450.20">
    <property type="entry name" value="PAS domain"/>
    <property type="match status" value="4"/>
</dbReference>
<evidence type="ECO:0000259" key="8">
    <source>
        <dbReference type="PROSITE" id="PS50113"/>
    </source>
</evidence>
<evidence type="ECO:0000313" key="9">
    <source>
        <dbReference type="EMBL" id="BAU49183.1"/>
    </source>
</evidence>
<dbReference type="EC" id="2.7.13.3" evidence="2"/>
<dbReference type="InterPro" id="IPR013767">
    <property type="entry name" value="PAS_fold"/>
</dbReference>
<dbReference type="CDD" id="cd00082">
    <property type="entry name" value="HisKA"/>
    <property type="match status" value="1"/>
</dbReference>
<dbReference type="PRINTS" id="PR00344">
    <property type="entry name" value="BCTRLSENSOR"/>
</dbReference>
<dbReference type="RefSeq" id="WP_169924090.1">
    <property type="nucleotide sequence ID" value="NZ_AP014936.1"/>
</dbReference>
<keyword evidence="3" id="KW-0597">Phosphoprotein</keyword>
<feature type="domain" description="PAS" evidence="7">
    <location>
        <begin position="272"/>
        <end position="308"/>
    </location>
</feature>
<dbReference type="InterPro" id="IPR052162">
    <property type="entry name" value="Sensor_kinase/Photoreceptor"/>
</dbReference>
<evidence type="ECO:0000256" key="5">
    <source>
        <dbReference type="ARBA" id="ARBA00022777"/>
    </source>
</evidence>
<feature type="domain" description="PAC" evidence="8">
    <location>
        <begin position="350"/>
        <end position="402"/>
    </location>
</feature>
<evidence type="ECO:0000256" key="2">
    <source>
        <dbReference type="ARBA" id="ARBA00012438"/>
    </source>
</evidence>
<feature type="domain" description="PAC" evidence="8">
    <location>
        <begin position="481"/>
        <end position="533"/>
    </location>
</feature>
<evidence type="ECO:0000256" key="4">
    <source>
        <dbReference type="ARBA" id="ARBA00022679"/>
    </source>
</evidence>
<comment type="catalytic activity">
    <reaction evidence="1">
        <text>ATP + protein L-histidine = ADP + protein N-phospho-L-histidine.</text>
        <dbReference type="EC" id="2.7.13.3"/>
    </reaction>
</comment>
<dbReference type="PANTHER" id="PTHR43304:SF1">
    <property type="entry name" value="PAC DOMAIN-CONTAINING PROTEIN"/>
    <property type="match status" value="1"/>
</dbReference>
<dbReference type="PANTHER" id="PTHR43304">
    <property type="entry name" value="PHYTOCHROME-LIKE PROTEIN CPH1"/>
    <property type="match status" value="1"/>
</dbReference>
<dbReference type="InterPro" id="IPR013656">
    <property type="entry name" value="PAS_4"/>
</dbReference>
<dbReference type="EMBL" id="AP014936">
    <property type="protein sequence ID" value="BAU49183.1"/>
    <property type="molecule type" value="Genomic_DNA"/>
</dbReference>
<protein>
    <recommendedName>
        <fullName evidence="2">histidine kinase</fullName>
        <ecNumber evidence="2">2.7.13.3</ecNumber>
    </recommendedName>
</protein>
<dbReference type="Proteomes" id="UP000218899">
    <property type="component" value="Chromosome"/>
</dbReference>
<dbReference type="PROSITE" id="PS50112">
    <property type="entry name" value="PAS"/>
    <property type="match status" value="3"/>
</dbReference>
<dbReference type="SMART" id="SM00388">
    <property type="entry name" value="HisKA"/>
    <property type="match status" value="1"/>
</dbReference>
<feature type="domain" description="Histidine kinase" evidence="6">
    <location>
        <begin position="544"/>
        <end position="761"/>
    </location>
</feature>
<evidence type="ECO:0000313" key="10">
    <source>
        <dbReference type="Proteomes" id="UP000218899"/>
    </source>
</evidence>
<gene>
    <name evidence="9" type="ORF">SVA_2635</name>
</gene>
<dbReference type="GO" id="GO:0006355">
    <property type="term" value="P:regulation of DNA-templated transcription"/>
    <property type="evidence" value="ECO:0007669"/>
    <property type="project" value="InterPro"/>
</dbReference>
<evidence type="ECO:0000259" key="6">
    <source>
        <dbReference type="PROSITE" id="PS50109"/>
    </source>
</evidence>
<dbReference type="InterPro" id="IPR035965">
    <property type="entry name" value="PAS-like_dom_sf"/>
</dbReference>
<dbReference type="Gene3D" id="1.10.287.130">
    <property type="match status" value="1"/>
</dbReference>
<dbReference type="PROSITE" id="PS50113">
    <property type="entry name" value="PAC"/>
    <property type="match status" value="3"/>
</dbReference>
<dbReference type="GO" id="GO:0000155">
    <property type="term" value="F:phosphorelay sensor kinase activity"/>
    <property type="evidence" value="ECO:0007669"/>
    <property type="project" value="InterPro"/>
</dbReference>
<dbReference type="Pfam" id="PF08448">
    <property type="entry name" value="PAS_4"/>
    <property type="match status" value="1"/>
</dbReference>
<evidence type="ECO:0000259" key="7">
    <source>
        <dbReference type="PROSITE" id="PS50112"/>
    </source>
</evidence>
<dbReference type="InterPro" id="IPR000700">
    <property type="entry name" value="PAS-assoc_C"/>
</dbReference>
<organism evidence="9 10">
    <name type="scientific">Sulfurifustis variabilis</name>
    <dbReference type="NCBI Taxonomy" id="1675686"/>
    <lineage>
        <taxon>Bacteria</taxon>
        <taxon>Pseudomonadati</taxon>
        <taxon>Pseudomonadota</taxon>
        <taxon>Gammaproteobacteria</taxon>
        <taxon>Acidiferrobacterales</taxon>
        <taxon>Acidiferrobacteraceae</taxon>
        <taxon>Sulfurifustis</taxon>
    </lineage>
</organism>
<dbReference type="SMART" id="SM00091">
    <property type="entry name" value="PAS"/>
    <property type="match status" value="4"/>
</dbReference>
<keyword evidence="4" id="KW-0808">Transferase</keyword>
<keyword evidence="10" id="KW-1185">Reference proteome</keyword>
<evidence type="ECO:0000256" key="1">
    <source>
        <dbReference type="ARBA" id="ARBA00000085"/>
    </source>
</evidence>
<dbReference type="PROSITE" id="PS50109">
    <property type="entry name" value="HIS_KIN"/>
    <property type="match status" value="1"/>
</dbReference>
<dbReference type="InterPro" id="IPR005467">
    <property type="entry name" value="His_kinase_dom"/>
</dbReference>
<dbReference type="Pfam" id="PF00989">
    <property type="entry name" value="PAS"/>
    <property type="match status" value="2"/>
</dbReference>
<evidence type="ECO:0000256" key="3">
    <source>
        <dbReference type="ARBA" id="ARBA00022553"/>
    </source>
</evidence>
<dbReference type="InterPro" id="IPR004358">
    <property type="entry name" value="Sig_transdc_His_kin-like_C"/>
</dbReference>
<dbReference type="InterPro" id="IPR001610">
    <property type="entry name" value="PAC"/>
</dbReference>
<feature type="domain" description="PAS" evidence="7">
    <location>
        <begin position="403"/>
        <end position="439"/>
    </location>
</feature>
<dbReference type="NCBIfam" id="TIGR00229">
    <property type="entry name" value="sensory_box"/>
    <property type="match status" value="4"/>
</dbReference>
<dbReference type="InterPro" id="IPR003594">
    <property type="entry name" value="HATPase_dom"/>
</dbReference>
<dbReference type="SUPFAM" id="SSF47384">
    <property type="entry name" value="Homodimeric domain of signal transducing histidine kinase"/>
    <property type="match status" value="1"/>
</dbReference>